<evidence type="ECO:0000256" key="2">
    <source>
        <dbReference type="ARBA" id="ARBA00023012"/>
    </source>
</evidence>
<dbReference type="CDD" id="cd17574">
    <property type="entry name" value="REC_OmpR"/>
    <property type="match status" value="1"/>
</dbReference>
<accession>A0AAW9QJJ6</accession>
<evidence type="ECO:0000313" key="5">
    <source>
        <dbReference type="EMBL" id="MEG3437970.1"/>
    </source>
</evidence>
<evidence type="ECO:0000256" key="3">
    <source>
        <dbReference type="PROSITE-ProRule" id="PRU00169"/>
    </source>
</evidence>
<name>A0AAW9QJJ6_9CHRO</name>
<evidence type="ECO:0000256" key="1">
    <source>
        <dbReference type="ARBA" id="ARBA00022553"/>
    </source>
</evidence>
<keyword evidence="1 3" id="KW-0597">Phosphoprotein</keyword>
<dbReference type="EMBL" id="JBAFSM010000022">
    <property type="protein sequence ID" value="MEG3437970.1"/>
    <property type="molecule type" value="Genomic_DNA"/>
</dbReference>
<proteinExistence type="predicted"/>
<feature type="modified residue" description="4-aspartylphosphate" evidence="3">
    <location>
        <position position="52"/>
    </location>
</feature>
<keyword evidence="6" id="KW-1185">Reference proteome</keyword>
<reference evidence="5 6" key="1">
    <citation type="submission" date="2024-01" db="EMBL/GenBank/DDBJ databases">
        <title>Genomic insights into the taxonomy and metabolism of the cyanobacterium Pannus brasiliensis CCIBt3594.</title>
        <authorList>
            <person name="Machado M."/>
            <person name="Botero N.B."/>
            <person name="Andreote A.P.D."/>
            <person name="Feitosa A.M.T."/>
            <person name="Popin R."/>
            <person name="Sivonen K."/>
            <person name="Fiore M.F."/>
        </authorList>
    </citation>
    <scope>NUCLEOTIDE SEQUENCE [LARGE SCALE GENOMIC DNA]</scope>
    <source>
        <strain evidence="5 6">CCIBt3594</strain>
    </source>
</reference>
<evidence type="ECO:0000259" key="4">
    <source>
        <dbReference type="PROSITE" id="PS50110"/>
    </source>
</evidence>
<dbReference type="PANTHER" id="PTHR44591">
    <property type="entry name" value="STRESS RESPONSE REGULATOR PROTEIN 1"/>
    <property type="match status" value="1"/>
</dbReference>
<gene>
    <name evidence="5" type="ORF">V0288_12650</name>
</gene>
<dbReference type="Gene3D" id="3.40.50.2300">
    <property type="match status" value="1"/>
</dbReference>
<feature type="domain" description="Response regulatory" evidence="4">
    <location>
        <begin position="3"/>
        <end position="119"/>
    </location>
</feature>
<dbReference type="InterPro" id="IPR001789">
    <property type="entry name" value="Sig_transdc_resp-reg_receiver"/>
</dbReference>
<evidence type="ECO:0000313" key="6">
    <source>
        <dbReference type="Proteomes" id="UP001328733"/>
    </source>
</evidence>
<dbReference type="SMART" id="SM00448">
    <property type="entry name" value="REC"/>
    <property type="match status" value="1"/>
</dbReference>
<dbReference type="Pfam" id="PF00072">
    <property type="entry name" value="Response_reg"/>
    <property type="match status" value="1"/>
</dbReference>
<dbReference type="PANTHER" id="PTHR44591:SF14">
    <property type="entry name" value="PROTEIN PILG"/>
    <property type="match status" value="1"/>
</dbReference>
<comment type="caution">
    <text evidence="5">The sequence shown here is derived from an EMBL/GenBank/DDBJ whole genome shotgun (WGS) entry which is preliminary data.</text>
</comment>
<dbReference type="Proteomes" id="UP001328733">
    <property type="component" value="Unassembled WGS sequence"/>
</dbReference>
<dbReference type="RefSeq" id="WP_332865453.1">
    <property type="nucleotide sequence ID" value="NZ_JBAFSM010000022.1"/>
</dbReference>
<dbReference type="InterPro" id="IPR050595">
    <property type="entry name" value="Bact_response_regulator"/>
</dbReference>
<protein>
    <submittedName>
        <fullName evidence="5">Response regulator</fullName>
    </submittedName>
</protein>
<dbReference type="PROSITE" id="PS50110">
    <property type="entry name" value="RESPONSE_REGULATORY"/>
    <property type="match status" value="1"/>
</dbReference>
<keyword evidence="2" id="KW-0902">Two-component regulatory system</keyword>
<dbReference type="AlphaFoldDB" id="A0AAW9QJJ6"/>
<dbReference type="GO" id="GO:0000160">
    <property type="term" value="P:phosphorelay signal transduction system"/>
    <property type="evidence" value="ECO:0007669"/>
    <property type="project" value="UniProtKB-KW"/>
</dbReference>
<organism evidence="5 6">
    <name type="scientific">Pannus brasiliensis CCIBt3594</name>
    <dbReference type="NCBI Taxonomy" id="1427578"/>
    <lineage>
        <taxon>Bacteria</taxon>
        <taxon>Bacillati</taxon>
        <taxon>Cyanobacteriota</taxon>
        <taxon>Cyanophyceae</taxon>
        <taxon>Oscillatoriophycideae</taxon>
        <taxon>Chroococcales</taxon>
        <taxon>Microcystaceae</taxon>
        <taxon>Pannus</taxon>
    </lineage>
</organism>
<dbReference type="SUPFAM" id="SSF52172">
    <property type="entry name" value="CheY-like"/>
    <property type="match status" value="1"/>
</dbReference>
<dbReference type="InterPro" id="IPR011006">
    <property type="entry name" value="CheY-like_superfamily"/>
</dbReference>
<sequence length="121" mass="13265">MGTALIVEDSLTEREIISHYLKQAGVIVSIATSGEEALEKISTSLPDLIVLDVVLPGRSGFELCRELKAEAKTKKIPIIMCSTKGTEMDKFWGMRQGADAYIPKPIDGEVFVRTVKQLLNA</sequence>